<organism evidence="8 9">
    <name type="scientific">Sediminihaliea albiluteola</name>
    <dbReference type="NCBI Taxonomy" id="2758564"/>
    <lineage>
        <taxon>Bacteria</taxon>
        <taxon>Pseudomonadati</taxon>
        <taxon>Pseudomonadota</taxon>
        <taxon>Gammaproteobacteria</taxon>
        <taxon>Cellvibrionales</taxon>
        <taxon>Halieaceae</taxon>
        <taxon>Sediminihaliea</taxon>
    </lineage>
</organism>
<evidence type="ECO:0000256" key="5">
    <source>
        <dbReference type="ARBA" id="ARBA00023002"/>
    </source>
</evidence>
<dbReference type="PROSITE" id="PS00059">
    <property type="entry name" value="ADH_ZINC"/>
    <property type="match status" value="1"/>
</dbReference>
<evidence type="ECO:0000256" key="6">
    <source>
        <dbReference type="RuleBase" id="RU361277"/>
    </source>
</evidence>
<evidence type="ECO:0000256" key="4">
    <source>
        <dbReference type="ARBA" id="ARBA00022833"/>
    </source>
</evidence>
<dbReference type="Pfam" id="PF08240">
    <property type="entry name" value="ADH_N"/>
    <property type="match status" value="1"/>
</dbReference>
<dbReference type="GO" id="GO:0034079">
    <property type="term" value="P:butanediol biosynthetic process"/>
    <property type="evidence" value="ECO:0007669"/>
    <property type="project" value="TreeGrafter"/>
</dbReference>
<dbReference type="Gene3D" id="3.90.180.10">
    <property type="entry name" value="Medium-chain alcohol dehydrogenases, catalytic domain"/>
    <property type="match status" value="1"/>
</dbReference>
<dbReference type="InterPro" id="IPR013154">
    <property type="entry name" value="ADH-like_N"/>
</dbReference>
<sequence length="342" mass="35976">MSTISLARIHAPNDIRLDRVEMPKPGPNDLLVKVQVCGICGSDLSYLKLGGIPGATSPMPIGHEFSGEIAAAGSHVSGFSIGDRVAINPEGANNAIGGGSKHGAFSPYVLIENVSSDPGLVIKLPDTLDFKLAALIEPLAVGLNGIDRSALQAGEKVVVFGAGPVGLGCALLAKHFQAADVVVVDLSEKRLAVAKELGLKPFLASSGSISDFLKEQHGSRSLDPRLGEQPATDIYIEATGVGDVFQTILNTARKNARIVVIGVHFAPVQLDMLNFLMRQLTISSSMAYSNDTFARVCALLESGAIDPKPLITHQFALSEFDAAFAQASKQNEAIKVLVDCQQ</sequence>
<dbReference type="PANTHER" id="PTHR43161">
    <property type="entry name" value="SORBITOL DEHYDROGENASE"/>
    <property type="match status" value="1"/>
</dbReference>
<dbReference type="RefSeq" id="WP_182172076.1">
    <property type="nucleotide sequence ID" value="NZ_JACFXU010000014.1"/>
</dbReference>
<proteinExistence type="inferred from homology"/>
<keyword evidence="5" id="KW-0560">Oxidoreductase</keyword>
<dbReference type="InterPro" id="IPR020843">
    <property type="entry name" value="ER"/>
</dbReference>
<comment type="caution">
    <text evidence="8">The sequence shown here is derived from an EMBL/GenBank/DDBJ whole genome shotgun (WGS) entry which is preliminary data.</text>
</comment>
<gene>
    <name evidence="8" type="ORF">H2508_08920</name>
</gene>
<dbReference type="Gene3D" id="3.40.50.720">
    <property type="entry name" value="NAD(P)-binding Rossmann-like Domain"/>
    <property type="match status" value="1"/>
</dbReference>
<evidence type="ECO:0000256" key="1">
    <source>
        <dbReference type="ARBA" id="ARBA00001947"/>
    </source>
</evidence>
<evidence type="ECO:0000313" key="9">
    <source>
        <dbReference type="Proteomes" id="UP000539350"/>
    </source>
</evidence>
<name>A0A7W2TWH5_9GAMM</name>
<protein>
    <submittedName>
        <fullName evidence="8">Zinc-binding dehydrogenase</fullName>
    </submittedName>
</protein>
<dbReference type="InterPro" id="IPR036291">
    <property type="entry name" value="NAD(P)-bd_dom_sf"/>
</dbReference>
<reference evidence="8 9" key="1">
    <citation type="submission" date="2020-07" db="EMBL/GenBank/DDBJ databases">
        <title>Halieaceae bacterium, F7430, whole genome shotgun sequencing project.</title>
        <authorList>
            <person name="Jiang S."/>
            <person name="Liu Z.W."/>
            <person name="Du Z.J."/>
        </authorList>
    </citation>
    <scope>NUCLEOTIDE SEQUENCE [LARGE SCALE GENOMIC DNA]</scope>
    <source>
        <strain evidence="8 9">F7430</strain>
    </source>
</reference>
<dbReference type="SUPFAM" id="SSF51735">
    <property type="entry name" value="NAD(P)-binding Rossmann-fold domains"/>
    <property type="match status" value="1"/>
</dbReference>
<dbReference type="GO" id="GO:0000721">
    <property type="term" value="F:(R,R)-butanediol dehydrogenase activity"/>
    <property type="evidence" value="ECO:0007669"/>
    <property type="project" value="TreeGrafter"/>
</dbReference>
<keyword evidence="4 6" id="KW-0862">Zinc</keyword>
<dbReference type="PANTHER" id="PTHR43161:SF23">
    <property type="entry name" value="(R,R)-BUTANEDIOL DEHYDROGENASE-RELATED"/>
    <property type="match status" value="1"/>
</dbReference>
<dbReference type="SUPFAM" id="SSF50129">
    <property type="entry name" value="GroES-like"/>
    <property type="match status" value="1"/>
</dbReference>
<evidence type="ECO:0000313" key="8">
    <source>
        <dbReference type="EMBL" id="MBA6413228.1"/>
    </source>
</evidence>
<feature type="domain" description="Enoyl reductase (ER)" evidence="7">
    <location>
        <begin position="10"/>
        <end position="338"/>
    </location>
</feature>
<evidence type="ECO:0000256" key="2">
    <source>
        <dbReference type="ARBA" id="ARBA00008072"/>
    </source>
</evidence>
<comment type="similarity">
    <text evidence="2 6">Belongs to the zinc-containing alcohol dehydrogenase family.</text>
</comment>
<dbReference type="EMBL" id="JACFXU010000014">
    <property type="protein sequence ID" value="MBA6413228.1"/>
    <property type="molecule type" value="Genomic_DNA"/>
</dbReference>
<dbReference type="Proteomes" id="UP000539350">
    <property type="component" value="Unassembled WGS sequence"/>
</dbReference>
<evidence type="ECO:0000256" key="3">
    <source>
        <dbReference type="ARBA" id="ARBA00022723"/>
    </source>
</evidence>
<dbReference type="InterPro" id="IPR013149">
    <property type="entry name" value="ADH-like_C"/>
</dbReference>
<evidence type="ECO:0000259" key="7">
    <source>
        <dbReference type="SMART" id="SM00829"/>
    </source>
</evidence>
<dbReference type="InterPro" id="IPR011032">
    <property type="entry name" value="GroES-like_sf"/>
</dbReference>
<keyword evidence="3 6" id="KW-0479">Metal-binding</keyword>
<accession>A0A7W2TWH5</accession>
<dbReference type="AlphaFoldDB" id="A0A7W2TWH5"/>
<dbReference type="GO" id="GO:0005737">
    <property type="term" value="C:cytoplasm"/>
    <property type="evidence" value="ECO:0007669"/>
    <property type="project" value="TreeGrafter"/>
</dbReference>
<dbReference type="SMART" id="SM00829">
    <property type="entry name" value="PKS_ER"/>
    <property type="match status" value="1"/>
</dbReference>
<dbReference type="InterPro" id="IPR002328">
    <property type="entry name" value="ADH_Zn_CS"/>
</dbReference>
<dbReference type="GO" id="GO:0008270">
    <property type="term" value="F:zinc ion binding"/>
    <property type="evidence" value="ECO:0007669"/>
    <property type="project" value="InterPro"/>
</dbReference>
<dbReference type="Pfam" id="PF00107">
    <property type="entry name" value="ADH_zinc_N"/>
    <property type="match status" value="1"/>
</dbReference>
<comment type="cofactor">
    <cofactor evidence="1 6">
        <name>Zn(2+)</name>
        <dbReference type="ChEBI" id="CHEBI:29105"/>
    </cofactor>
</comment>
<keyword evidence="9" id="KW-1185">Reference proteome</keyword>